<keyword evidence="5" id="KW-1185">Reference proteome</keyword>
<gene>
    <name evidence="4" type="ORF">HNQ10_003782</name>
</gene>
<feature type="compositionally biased region" description="Polar residues" evidence="1">
    <location>
        <begin position="54"/>
        <end position="63"/>
    </location>
</feature>
<feature type="chain" id="PRO_5045792496" description="Glycosyl hydrolase family 98 putative carbohydrate-binding module domain-containing protein" evidence="2">
    <location>
        <begin position="36"/>
        <end position="567"/>
    </location>
</feature>
<dbReference type="EMBL" id="JACHFV010000015">
    <property type="protein sequence ID" value="MBB5296922.1"/>
    <property type="molecule type" value="Genomic_DNA"/>
</dbReference>
<feature type="region of interest" description="Disordered" evidence="1">
    <location>
        <begin position="30"/>
        <end position="63"/>
    </location>
</feature>
<keyword evidence="2" id="KW-0732">Signal</keyword>
<dbReference type="Gene3D" id="2.160.20.10">
    <property type="entry name" value="Single-stranded right-handed beta-helix, Pectin lyase-like"/>
    <property type="match status" value="1"/>
</dbReference>
<organism evidence="4 5">
    <name type="scientific">Deinococcus metallilatus</name>
    <dbReference type="NCBI Taxonomy" id="1211322"/>
    <lineage>
        <taxon>Bacteria</taxon>
        <taxon>Thermotogati</taxon>
        <taxon>Deinococcota</taxon>
        <taxon>Deinococci</taxon>
        <taxon>Deinococcales</taxon>
        <taxon>Deinococcaceae</taxon>
        <taxon>Deinococcus</taxon>
    </lineage>
</organism>
<evidence type="ECO:0000313" key="5">
    <source>
        <dbReference type="Proteomes" id="UP000536909"/>
    </source>
</evidence>
<sequence>MTAPAHRSTLTPRALFLLAALSTALSACGSGPSPAATAPGSPLLQPLSIDPGDNTLSYETPVSATNGWGPYENNMSNGEKAAGDGRTLTLNGTTYATGLGVHANSDLVYNVGAQCRTFTAQIGVDDEVGANGSVVFQVFVDGVKRFDSGRMDGSSATQAVNVDIEGAERLRLVVTDAGDGISYDHADWADAKLRNCLTYSAPLTITAGGTYSGNWRSLDPNVPAVKVATSAPVVIENCTLSSRNDSVKVSSGNAQVTIRNCRAYGLNPNVSGQFPGRFFRGDYLKSLRIENNFLNKTAGISTQYFQGSPSVAGETITIRYNRVRNIEGRASDGADGWQSTNAAGTFDRVQFVQFNNVDNIQGAEIAWNRVDNEPRNSRVEDNINIYDSNGTATSPILIHDNLINGAYATPPDGDYSGGGILLGDGCHVSYVEAYGNTVLETSNYGMAVANGHHMTIRNNTIYGLGKLSDGTYLDQNNDAGIYLRNYCSSDTIDRTTVVARDNTVGWGTPSPGNERARWDISNNAGTTLNNTSVPLGQSTPIDPNLIQQAITDWQNRAASNGVVVGPR</sequence>
<dbReference type="SMART" id="SM00776">
    <property type="entry name" value="NPCBM"/>
    <property type="match status" value="1"/>
</dbReference>
<dbReference type="SUPFAM" id="SSF49785">
    <property type="entry name" value="Galactose-binding domain-like"/>
    <property type="match status" value="1"/>
</dbReference>
<dbReference type="InterPro" id="IPR013222">
    <property type="entry name" value="Glyco_hyd_98_carb-bd"/>
</dbReference>
<evidence type="ECO:0000259" key="3">
    <source>
        <dbReference type="SMART" id="SM00776"/>
    </source>
</evidence>
<reference evidence="4 5" key="1">
    <citation type="submission" date="2020-08" db="EMBL/GenBank/DDBJ databases">
        <title>Genomic Encyclopedia of Type Strains, Phase IV (KMG-IV): sequencing the most valuable type-strain genomes for metagenomic binning, comparative biology and taxonomic classification.</title>
        <authorList>
            <person name="Goeker M."/>
        </authorList>
    </citation>
    <scope>NUCLEOTIDE SEQUENCE [LARGE SCALE GENOMIC DNA]</scope>
    <source>
        <strain evidence="4 5">DSM 105434</strain>
    </source>
</reference>
<comment type="caution">
    <text evidence="4">The sequence shown here is derived from an EMBL/GenBank/DDBJ whole genome shotgun (WGS) entry which is preliminary data.</text>
</comment>
<dbReference type="SMART" id="SM00710">
    <property type="entry name" value="PbH1"/>
    <property type="match status" value="5"/>
</dbReference>
<evidence type="ECO:0000313" key="4">
    <source>
        <dbReference type="EMBL" id="MBB5296922.1"/>
    </source>
</evidence>
<feature type="compositionally biased region" description="Low complexity" evidence="1">
    <location>
        <begin position="30"/>
        <end position="44"/>
    </location>
</feature>
<evidence type="ECO:0000256" key="2">
    <source>
        <dbReference type="SAM" id="SignalP"/>
    </source>
</evidence>
<evidence type="ECO:0000256" key="1">
    <source>
        <dbReference type="SAM" id="MobiDB-lite"/>
    </source>
</evidence>
<protein>
    <recommendedName>
        <fullName evidence="3">Glycosyl hydrolase family 98 putative carbohydrate-binding module domain-containing protein</fullName>
    </recommendedName>
</protein>
<dbReference type="InterPro" id="IPR006626">
    <property type="entry name" value="PbH1"/>
</dbReference>
<dbReference type="Gene3D" id="2.60.120.1060">
    <property type="entry name" value="NPCBM/NEW2 domain"/>
    <property type="match status" value="1"/>
</dbReference>
<dbReference type="RefSeq" id="WP_244944470.1">
    <property type="nucleotide sequence ID" value="NZ_BSUI01000011.1"/>
</dbReference>
<dbReference type="InterPro" id="IPR012334">
    <property type="entry name" value="Pectin_lyas_fold"/>
</dbReference>
<feature type="domain" description="Glycosyl hydrolase family 98 putative carbohydrate-binding module" evidence="3">
    <location>
        <begin position="50"/>
        <end position="195"/>
    </location>
</feature>
<dbReference type="SUPFAM" id="SSF51126">
    <property type="entry name" value="Pectin lyase-like"/>
    <property type="match status" value="1"/>
</dbReference>
<dbReference type="InterPro" id="IPR011050">
    <property type="entry name" value="Pectin_lyase_fold/virulence"/>
</dbReference>
<dbReference type="PROSITE" id="PS51257">
    <property type="entry name" value="PROKAR_LIPOPROTEIN"/>
    <property type="match status" value="1"/>
</dbReference>
<proteinExistence type="predicted"/>
<dbReference type="Pfam" id="PF08305">
    <property type="entry name" value="NPCBM"/>
    <property type="match status" value="1"/>
</dbReference>
<dbReference type="InterPro" id="IPR008979">
    <property type="entry name" value="Galactose-bd-like_sf"/>
</dbReference>
<dbReference type="Proteomes" id="UP000536909">
    <property type="component" value="Unassembled WGS sequence"/>
</dbReference>
<name>A0ABR6N130_9DEIO</name>
<dbReference type="InterPro" id="IPR038637">
    <property type="entry name" value="NPCBM_sf"/>
</dbReference>
<feature type="signal peptide" evidence="2">
    <location>
        <begin position="1"/>
        <end position="35"/>
    </location>
</feature>
<accession>A0ABR6N130</accession>